<proteinExistence type="predicted"/>
<organism evidence="2 3">
    <name type="scientific">Candidatus Vogelbacteria bacterium CG10_big_fil_rev_8_21_14_0_10_51_16</name>
    <dbReference type="NCBI Taxonomy" id="1975045"/>
    <lineage>
        <taxon>Bacteria</taxon>
        <taxon>Candidatus Vogeliibacteriota</taxon>
    </lineage>
</organism>
<reference evidence="2 3" key="1">
    <citation type="submission" date="2017-09" db="EMBL/GenBank/DDBJ databases">
        <title>Depth-based differentiation of microbial function through sediment-hosted aquifers and enrichment of novel symbionts in the deep terrestrial subsurface.</title>
        <authorList>
            <person name="Probst A.J."/>
            <person name="Ladd B."/>
            <person name="Jarett J.K."/>
            <person name="Geller-Mcgrath D.E."/>
            <person name="Sieber C.M."/>
            <person name="Emerson J.B."/>
            <person name="Anantharaman K."/>
            <person name="Thomas B.C."/>
            <person name="Malmstrom R."/>
            <person name="Stieglmeier M."/>
            <person name="Klingl A."/>
            <person name="Woyke T."/>
            <person name="Ryan C.M."/>
            <person name="Banfield J.F."/>
        </authorList>
    </citation>
    <scope>NUCLEOTIDE SEQUENCE [LARGE SCALE GENOMIC DNA]</scope>
    <source>
        <strain evidence="2">CG10_big_fil_rev_8_21_14_0_10_51_16</strain>
    </source>
</reference>
<dbReference type="EMBL" id="PCYI01000029">
    <property type="protein sequence ID" value="PIR44510.1"/>
    <property type="molecule type" value="Genomic_DNA"/>
</dbReference>
<dbReference type="SUPFAM" id="SSF54427">
    <property type="entry name" value="NTF2-like"/>
    <property type="match status" value="1"/>
</dbReference>
<dbReference type="InterPro" id="IPR032710">
    <property type="entry name" value="NTF2-like_dom_sf"/>
</dbReference>
<evidence type="ECO:0000313" key="2">
    <source>
        <dbReference type="EMBL" id="PIR44510.1"/>
    </source>
</evidence>
<evidence type="ECO:0000259" key="1">
    <source>
        <dbReference type="Pfam" id="PF12680"/>
    </source>
</evidence>
<feature type="domain" description="SnoaL-like" evidence="1">
    <location>
        <begin position="8"/>
        <end position="106"/>
    </location>
</feature>
<dbReference type="InterPro" id="IPR037401">
    <property type="entry name" value="SnoaL-like"/>
</dbReference>
<dbReference type="Proteomes" id="UP000228767">
    <property type="component" value="Unassembled WGS sequence"/>
</dbReference>
<sequence length="129" mass="14832">MELKQIIKKYLSCLEKSDYENLIDLFIFDAVVNSPLYGKVEAEKFYKDLFSDTNKSTITLKDIFTNEEKTKAAVNFLYDWTLSDGSPVSFDCVDIFKLNPDGKIEELTIIYDTSKTRPKFDSLISSKAK</sequence>
<protein>
    <recommendedName>
        <fullName evidence="1">SnoaL-like domain-containing protein</fullName>
    </recommendedName>
</protein>
<dbReference type="Pfam" id="PF12680">
    <property type="entry name" value="SnoaL_2"/>
    <property type="match status" value="1"/>
</dbReference>
<comment type="caution">
    <text evidence="2">The sequence shown here is derived from an EMBL/GenBank/DDBJ whole genome shotgun (WGS) entry which is preliminary data.</text>
</comment>
<dbReference type="AlphaFoldDB" id="A0A2H0RDJ1"/>
<evidence type="ECO:0000313" key="3">
    <source>
        <dbReference type="Proteomes" id="UP000228767"/>
    </source>
</evidence>
<name>A0A2H0RDJ1_9BACT</name>
<dbReference type="Gene3D" id="3.10.450.50">
    <property type="match status" value="1"/>
</dbReference>
<accession>A0A2H0RDJ1</accession>
<gene>
    <name evidence="2" type="ORF">COV10_04665</name>
</gene>